<accession>A0A1I4XF77</accession>
<reference evidence="3" key="1">
    <citation type="submission" date="2016-10" db="EMBL/GenBank/DDBJ databases">
        <authorList>
            <person name="Varghese N."/>
        </authorList>
    </citation>
    <scope>NUCLEOTIDE SEQUENCE [LARGE SCALE GENOMIC DNA]</scope>
    <source>
        <strain evidence="3">Nsp8</strain>
    </source>
</reference>
<evidence type="ECO:0000259" key="1">
    <source>
        <dbReference type="Pfam" id="PF13408"/>
    </source>
</evidence>
<organism evidence="2 3">
    <name type="scientific">Nitrosospira briensis</name>
    <dbReference type="NCBI Taxonomy" id="35799"/>
    <lineage>
        <taxon>Bacteria</taxon>
        <taxon>Pseudomonadati</taxon>
        <taxon>Pseudomonadota</taxon>
        <taxon>Betaproteobacteria</taxon>
        <taxon>Nitrosomonadales</taxon>
        <taxon>Nitrosomonadaceae</taxon>
        <taxon>Nitrosospira</taxon>
    </lineage>
</organism>
<dbReference type="RefSeq" id="WP_143071846.1">
    <property type="nucleotide sequence ID" value="NZ_FOVJ01000001.1"/>
</dbReference>
<keyword evidence="3" id="KW-1185">Reference proteome</keyword>
<dbReference type="EMBL" id="FOVJ01000001">
    <property type="protein sequence ID" value="SFN24568.1"/>
    <property type="molecule type" value="Genomic_DNA"/>
</dbReference>
<dbReference type="AlphaFoldDB" id="A0A1I4XF77"/>
<dbReference type="Proteomes" id="UP000183107">
    <property type="component" value="Unassembled WGS sequence"/>
</dbReference>
<feature type="domain" description="Recombinase zinc beta ribbon" evidence="1">
    <location>
        <begin position="10"/>
        <end position="64"/>
    </location>
</feature>
<dbReference type="OrthoDB" id="6388604at2"/>
<proteinExistence type="predicted"/>
<gene>
    <name evidence="2" type="ORF">SAMN05216386_0095</name>
</gene>
<protein>
    <recommendedName>
        <fullName evidence="1">Recombinase zinc beta ribbon domain-containing protein</fullName>
    </recommendedName>
</protein>
<dbReference type="Pfam" id="PF13408">
    <property type="entry name" value="Zn_ribbon_recom"/>
    <property type="match status" value="1"/>
</dbReference>
<sequence>MDCDTTGYSLRSAVRCADCDTPLTACWTKGRSKHYPYYYCFTKRCESYGKAIQREKIEGEFESLLRTLEPSVPLFKTATKMFETWWNYRQAQIAQRGQALEDEIHKLDGKIEQLMDRLVETDSDSMVKAYETRIKKFEKTDRAVLVEKSGQSLRPMHSFNAALRTSINFIAKPHQLWSSGRLCDRRAVLKLAFPGGLQYHRNTGLRTTDTPLPFKVLGRLTSKRFQLAVH</sequence>
<evidence type="ECO:0000313" key="3">
    <source>
        <dbReference type="Proteomes" id="UP000183107"/>
    </source>
</evidence>
<evidence type="ECO:0000313" key="2">
    <source>
        <dbReference type="EMBL" id="SFN24568.1"/>
    </source>
</evidence>
<dbReference type="InterPro" id="IPR025827">
    <property type="entry name" value="Zn_ribbon_recom_dom"/>
</dbReference>
<name>A0A1I4XF77_9PROT</name>